<dbReference type="InterPro" id="IPR052039">
    <property type="entry name" value="Caspase-related_regulators"/>
</dbReference>
<dbReference type="EMBL" id="SIJK02000055">
    <property type="protein sequence ID" value="MBP1468087.1"/>
    <property type="molecule type" value="Genomic_DNA"/>
</dbReference>
<dbReference type="InterPro" id="IPR011600">
    <property type="entry name" value="Pept_C14_caspase"/>
</dbReference>
<dbReference type="InterPro" id="IPR045541">
    <property type="entry name" value="TCAD2"/>
</dbReference>
<protein>
    <submittedName>
        <fullName evidence="3">Caspase family protein</fullName>
    </submittedName>
</protein>
<dbReference type="SUPFAM" id="SSF52129">
    <property type="entry name" value="Caspase-like"/>
    <property type="match status" value="1"/>
</dbReference>
<accession>A0ABS4DF84</accession>
<evidence type="ECO:0000313" key="3">
    <source>
        <dbReference type="EMBL" id="MBP1468087.1"/>
    </source>
</evidence>
<dbReference type="Pfam" id="PF00656">
    <property type="entry name" value="Peptidase_C14"/>
    <property type="match status" value="1"/>
</dbReference>
<dbReference type="PANTHER" id="PTHR22576:SF37">
    <property type="entry name" value="MUCOSA-ASSOCIATED LYMPHOID TISSUE LYMPHOMA TRANSLOCATION PROTEIN 1"/>
    <property type="match status" value="1"/>
</dbReference>
<dbReference type="PANTHER" id="PTHR22576">
    <property type="entry name" value="MUCOSA ASSOCIATED LYMPHOID TISSUE LYMPHOMA TRANSLOCATION PROTEIN 1/PARACASPASE"/>
    <property type="match status" value="1"/>
</dbReference>
<dbReference type="Pfam" id="PF19971">
    <property type="entry name" value="TCAD2"/>
    <property type="match status" value="1"/>
</dbReference>
<feature type="domain" description="Peptidase C14 caspase" evidence="1">
    <location>
        <begin position="6"/>
        <end position="249"/>
    </location>
</feature>
<keyword evidence="4" id="KW-1185">Reference proteome</keyword>
<evidence type="ECO:0000259" key="1">
    <source>
        <dbReference type="Pfam" id="PF00656"/>
    </source>
</evidence>
<dbReference type="InterPro" id="IPR029030">
    <property type="entry name" value="Caspase-like_dom_sf"/>
</dbReference>
<sequence>MSFNQGHALIIGIGTYQHEPRLNVPITAADAEAVATVLRDPAYCGYPENQVTLLHDAAASRAGILAALDALAAQAGDGDSVLLFFCGHGDYGADGDYYLTTTDTTMQNRKVVSGSGLRQSELIDKLRAVKAKRLLLIVNACHSGELAPTLGPGEEAFTGTPLPVQTANALLSTGAGRIIITACREEQVSYIGTGGLTLFTQALINGLKGIGTSSSRGYLSAFDLYTHLYFTISETVQQKYGKTQEPELTVLKGVGPFAVALYRGATTLGEFDAAATLPEGTAVREVSAARSKLAFEQLAPRQHQQTIGDNARVGAAVAGDVQGNISVNQHEEHIDARAAEGFINHPTGPVSQVFGGQRNIDTDGGAHVEGSGHQMGIAGGNFNGPTIATAHGPVTMGNSETVQGDKISLGNISGATGLAIGRGANAHVVTGPAAAPSEADRLRASIEQRIAARPEDPNVDKASEIVAKFQAIWQEAGTANPNLIKIKRWLGELADIAPDIAGEVKAALRSSAAGFALAVQEAAK</sequence>
<gene>
    <name evidence="3" type="ORF">EYB53_020405</name>
</gene>
<comment type="caution">
    <text evidence="3">The sequence shown here is derived from an EMBL/GenBank/DDBJ whole genome shotgun (WGS) entry which is preliminary data.</text>
</comment>
<dbReference type="RefSeq" id="WP_135480486.1">
    <property type="nucleotide sequence ID" value="NZ_SIJK02000055.1"/>
</dbReference>
<evidence type="ECO:0000313" key="4">
    <source>
        <dbReference type="Proteomes" id="UP001193081"/>
    </source>
</evidence>
<feature type="domain" description="Ternary complex associated" evidence="2">
    <location>
        <begin position="444"/>
        <end position="519"/>
    </location>
</feature>
<proteinExistence type="predicted"/>
<reference evidence="3 4" key="1">
    <citation type="submission" date="2021-03" db="EMBL/GenBank/DDBJ databases">
        <authorList>
            <person name="Grouzdev D.S."/>
        </authorList>
    </citation>
    <scope>NUCLEOTIDE SEQUENCE [LARGE SCALE GENOMIC DNA]</scope>
    <source>
        <strain evidence="3 4">M50-1</strain>
    </source>
</reference>
<organism evidence="3 4">
    <name type="scientific">Candidatus Chloroploca mongolica</name>
    <dbReference type="NCBI Taxonomy" id="2528176"/>
    <lineage>
        <taxon>Bacteria</taxon>
        <taxon>Bacillati</taxon>
        <taxon>Chloroflexota</taxon>
        <taxon>Chloroflexia</taxon>
        <taxon>Chloroflexales</taxon>
        <taxon>Chloroflexineae</taxon>
        <taxon>Oscillochloridaceae</taxon>
        <taxon>Candidatus Chloroploca</taxon>
    </lineage>
</organism>
<name>A0ABS4DF84_9CHLR</name>
<dbReference type="Gene3D" id="3.40.50.1460">
    <property type="match status" value="1"/>
</dbReference>
<evidence type="ECO:0000259" key="2">
    <source>
        <dbReference type="Pfam" id="PF19971"/>
    </source>
</evidence>
<dbReference type="Proteomes" id="UP001193081">
    <property type="component" value="Unassembled WGS sequence"/>
</dbReference>